<dbReference type="InterPro" id="IPR019815">
    <property type="entry name" value="Translation_initiation_fac_3_C"/>
</dbReference>
<dbReference type="NCBIfam" id="TIGR00168">
    <property type="entry name" value="infC"/>
    <property type="match status" value="1"/>
</dbReference>
<accession>A0A5B9ED29</accession>
<dbReference type="Pfam" id="PF05198">
    <property type="entry name" value="IF3_N"/>
    <property type="match status" value="1"/>
</dbReference>
<evidence type="ECO:0000259" key="8">
    <source>
        <dbReference type="Pfam" id="PF05198"/>
    </source>
</evidence>
<dbReference type="GO" id="GO:0032790">
    <property type="term" value="P:ribosome disassembly"/>
    <property type="evidence" value="ECO:0007669"/>
    <property type="project" value="TreeGrafter"/>
</dbReference>
<dbReference type="EMBL" id="CP042806">
    <property type="protein sequence ID" value="QEE30118.1"/>
    <property type="molecule type" value="Genomic_DNA"/>
</dbReference>
<dbReference type="GO" id="GO:0043022">
    <property type="term" value="F:ribosome binding"/>
    <property type="evidence" value="ECO:0007669"/>
    <property type="project" value="UniProtKB-ARBA"/>
</dbReference>
<comment type="similarity">
    <text evidence="1 4">Belongs to the IF-3 family.</text>
</comment>
<dbReference type="Proteomes" id="UP000321820">
    <property type="component" value="Chromosome"/>
</dbReference>
<feature type="domain" description="Translation initiation factor 3 C-terminal" evidence="7">
    <location>
        <begin position="93"/>
        <end position="177"/>
    </location>
</feature>
<evidence type="ECO:0000313" key="9">
    <source>
        <dbReference type="EMBL" id="QEE30118.1"/>
    </source>
</evidence>
<dbReference type="Gene3D" id="3.30.110.10">
    <property type="entry name" value="Translation initiation factor 3 (IF-3), C-terminal domain"/>
    <property type="match status" value="1"/>
</dbReference>
<dbReference type="GO" id="GO:0016020">
    <property type="term" value="C:membrane"/>
    <property type="evidence" value="ECO:0007669"/>
    <property type="project" value="TreeGrafter"/>
</dbReference>
<dbReference type="Pfam" id="PF00707">
    <property type="entry name" value="IF3_C"/>
    <property type="match status" value="1"/>
</dbReference>
<dbReference type="OrthoDB" id="9806014at2"/>
<keyword evidence="10" id="KW-1185">Reference proteome</keyword>
<dbReference type="InterPro" id="IPR036788">
    <property type="entry name" value="T_IF-3_C_sf"/>
</dbReference>
<evidence type="ECO:0000256" key="1">
    <source>
        <dbReference type="ARBA" id="ARBA00005439"/>
    </source>
</evidence>
<sequence length="209" mass="23597">MPPPFNDKRSQKSFIRTNERIRAREVRVIDENGEQVGIMQPFDALKIARERGLDLVEISPNAVPPVCRIQDYGKFLYEKDKSDRAAKKKQKVITIKEVKFSVTVDEHDYQTKKNQAVRFLQEGDKVKASLRFKGRQMAHRDLGYKIIHRLIQDVGENGTVEFMPRMEGTTLHAILAPTKKAEPKKPAAPAKPEGAAEPAPVPHAPVSHA</sequence>
<evidence type="ECO:0000259" key="7">
    <source>
        <dbReference type="Pfam" id="PF00707"/>
    </source>
</evidence>
<dbReference type="InterPro" id="IPR001288">
    <property type="entry name" value="Translation_initiation_fac_3"/>
</dbReference>
<evidence type="ECO:0000256" key="4">
    <source>
        <dbReference type="HAMAP-Rule" id="MF_00080"/>
    </source>
</evidence>
<keyword evidence="3 4" id="KW-0648">Protein biosynthesis</keyword>
<dbReference type="SUPFAM" id="SSF54364">
    <property type="entry name" value="Translation initiation factor IF3, N-terminal domain"/>
    <property type="match status" value="1"/>
</dbReference>
<dbReference type="GO" id="GO:0003743">
    <property type="term" value="F:translation initiation factor activity"/>
    <property type="evidence" value="ECO:0007669"/>
    <property type="project" value="UniProtKB-UniRule"/>
</dbReference>
<dbReference type="PANTHER" id="PTHR10938:SF0">
    <property type="entry name" value="TRANSLATION INITIATION FACTOR IF-3, MITOCHONDRIAL"/>
    <property type="match status" value="1"/>
</dbReference>
<gene>
    <name evidence="4 9" type="primary">infC</name>
    <name evidence="9" type="ORF">FTW19_20310</name>
</gene>
<protein>
    <recommendedName>
        <fullName evidence="4 5">Translation initiation factor IF-3</fullName>
    </recommendedName>
</protein>
<comment type="function">
    <text evidence="4">IF-3 binds to the 30S ribosomal subunit and shifts the equilibrium between 70S ribosomes and their 50S and 30S subunits in favor of the free subunits, thus enhancing the availability of 30S subunits on which protein synthesis initiation begins.</text>
</comment>
<feature type="compositionally biased region" description="Low complexity" evidence="6">
    <location>
        <begin position="187"/>
        <end position="198"/>
    </location>
</feature>
<evidence type="ECO:0000313" key="10">
    <source>
        <dbReference type="Proteomes" id="UP000321820"/>
    </source>
</evidence>
<evidence type="ECO:0000256" key="2">
    <source>
        <dbReference type="ARBA" id="ARBA00022540"/>
    </source>
</evidence>
<dbReference type="FunFam" id="3.10.20.80:FF:000001">
    <property type="entry name" value="Translation initiation factor IF-3"/>
    <property type="match status" value="1"/>
</dbReference>
<dbReference type="InterPro" id="IPR036787">
    <property type="entry name" value="T_IF-3_N_sf"/>
</dbReference>
<keyword evidence="4" id="KW-0963">Cytoplasm</keyword>
<dbReference type="FunFam" id="3.30.110.10:FF:000001">
    <property type="entry name" value="Translation initiation factor IF-3"/>
    <property type="match status" value="1"/>
</dbReference>
<dbReference type="SUPFAM" id="SSF55200">
    <property type="entry name" value="Translation initiation factor IF3, C-terminal domain"/>
    <property type="match status" value="1"/>
</dbReference>
<dbReference type="GO" id="GO:0005829">
    <property type="term" value="C:cytosol"/>
    <property type="evidence" value="ECO:0007669"/>
    <property type="project" value="TreeGrafter"/>
</dbReference>
<organism evidence="9 10">
    <name type="scientific">Terriglobus albidus</name>
    <dbReference type="NCBI Taxonomy" id="1592106"/>
    <lineage>
        <taxon>Bacteria</taxon>
        <taxon>Pseudomonadati</taxon>
        <taxon>Acidobacteriota</taxon>
        <taxon>Terriglobia</taxon>
        <taxon>Terriglobales</taxon>
        <taxon>Acidobacteriaceae</taxon>
        <taxon>Terriglobus</taxon>
    </lineage>
</organism>
<evidence type="ECO:0000256" key="6">
    <source>
        <dbReference type="SAM" id="MobiDB-lite"/>
    </source>
</evidence>
<dbReference type="Gene3D" id="3.10.20.80">
    <property type="entry name" value="Translation initiation factor 3 (IF-3), N-terminal domain"/>
    <property type="match status" value="1"/>
</dbReference>
<dbReference type="AlphaFoldDB" id="A0A5B9ED29"/>
<dbReference type="KEGG" id="talb:FTW19_20310"/>
<dbReference type="InterPro" id="IPR019814">
    <property type="entry name" value="Translation_initiation_fac_3_N"/>
</dbReference>
<name>A0A5B9ED29_9BACT</name>
<feature type="region of interest" description="Disordered" evidence="6">
    <location>
        <begin position="177"/>
        <end position="209"/>
    </location>
</feature>
<dbReference type="HAMAP" id="MF_00080">
    <property type="entry name" value="IF_3"/>
    <property type="match status" value="1"/>
</dbReference>
<comment type="subunit">
    <text evidence="4">Monomer.</text>
</comment>
<evidence type="ECO:0000256" key="3">
    <source>
        <dbReference type="ARBA" id="ARBA00022917"/>
    </source>
</evidence>
<dbReference type="RefSeq" id="WP_147649388.1">
    <property type="nucleotide sequence ID" value="NZ_CP042806.1"/>
</dbReference>
<keyword evidence="2 4" id="KW-0396">Initiation factor</keyword>
<proteinExistence type="inferred from homology"/>
<dbReference type="PANTHER" id="PTHR10938">
    <property type="entry name" value="TRANSLATION INITIATION FACTOR IF-3"/>
    <property type="match status" value="1"/>
</dbReference>
<comment type="subcellular location">
    <subcellularLocation>
        <location evidence="4">Cytoplasm</location>
    </subcellularLocation>
</comment>
<evidence type="ECO:0000256" key="5">
    <source>
        <dbReference type="NCBIfam" id="TIGR00168"/>
    </source>
</evidence>
<feature type="domain" description="Translation initiation factor 3 N-terminal" evidence="8">
    <location>
        <begin position="17"/>
        <end position="85"/>
    </location>
</feature>
<reference evidence="9 10" key="1">
    <citation type="submission" date="2019-08" db="EMBL/GenBank/DDBJ databases">
        <title>Complete genome sequence of Terriglobus albidus strain ORNL.</title>
        <authorList>
            <person name="Podar M."/>
        </authorList>
    </citation>
    <scope>NUCLEOTIDE SEQUENCE [LARGE SCALE GENOMIC DNA]</scope>
    <source>
        <strain evidence="9 10">ORNL</strain>
    </source>
</reference>